<dbReference type="GO" id="GO:0005524">
    <property type="term" value="F:ATP binding"/>
    <property type="evidence" value="ECO:0007669"/>
    <property type="project" value="UniProtKB-KW"/>
</dbReference>
<evidence type="ECO:0000256" key="2">
    <source>
        <dbReference type="ARBA" id="ARBA00022840"/>
    </source>
</evidence>
<gene>
    <name evidence="4" type="ORF">GCM10009839_64850</name>
</gene>
<sequence>MSAVLVKDLTMRYRGHTALHGVGLELRENTIHGLLGRNGAGKTTLMRILTGQEFESSGQVEVFGDAPRENDAVLRRVCFIRESLKYPSYFKLREALAAARIACDSWDADFAARLVRDFDLPANRQLKKLSRGQLSAVGIVIGLASRAPLTLFDEPYLGLDAVARQIFYDRLLADFAEHPRTIVLSTHLIDEVADLIEHVVLMDGGKVLIDADADDLRGRAVSVSGPADAVAAYADGAAPLHRSQLGGHLRVVLTQRPERPAAGVTVEPLSLQELIVMTTNRGDRT</sequence>
<organism evidence="4 5">
    <name type="scientific">Catenulispora yoronensis</name>
    <dbReference type="NCBI Taxonomy" id="450799"/>
    <lineage>
        <taxon>Bacteria</taxon>
        <taxon>Bacillati</taxon>
        <taxon>Actinomycetota</taxon>
        <taxon>Actinomycetes</taxon>
        <taxon>Catenulisporales</taxon>
        <taxon>Catenulisporaceae</taxon>
        <taxon>Catenulispora</taxon>
    </lineage>
</organism>
<protein>
    <submittedName>
        <fullName evidence="4">ABC transporter ATP-binding protein</fullName>
    </submittedName>
</protein>
<reference evidence="4 5" key="1">
    <citation type="journal article" date="2019" name="Int. J. Syst. Evol. Microbiol.">
        <title>The Global Catalogue of Microorganisms (GCM) 10K type strain sequencing project: providing services to taxonomists for standard genome sequencing and annotation.</title>
        <authorList>
            <consortium name="The Broad Institute Genomics Platform"/>
            <consortium name="The Broad Institute Genome Sequencing Center for Infectious Disease"/>
            <person name="Wu L."/>
            <person name="Ma J."/>
        </authorList>
    </citation>
    <scope>NUCLEOTIDE SEQUENCE [LARGE SCALE GENOMIC DNA]</scope>
    <source>
        <strain evidence="4 5">JCM 16014</strain>
    </source>
</reference>
<keyword evidence="1" id="KW-0547">Nucleotide-binding</keyword>
<dbReference type="PROSITE" id="PS50893">
    <property type="entry name" value="ABC_TRANSPORTER_2"/>
    <property type="match status" value="1"/>
</dbReference>
<comment type="caution">
    <text evidence="4">The sequence shown here is derived from an EMBL/GenBank/DDBJ whole genome shotgun (WGS) entry which is preliminary data.</text>
</comment>
<dbReference type="CDD" id="cd03230">
    <property type="entry name" value="ABC_DR_subfamily_A"/>
    <property type="match status" value="1"/>
</dbReference>
<dbReference type="PANTHER" id="PTHR43158:SF5">
    <property type="entry name" value="ABC TRANSPORTER, ATP-BINDING PROTEIN"/>
    <property type="match status" value="1"/>
</dbReference>
<keyword evidence="2 4" id="KW-0067">ATP-binding</keyword>
<dbReference type="RefSeq" id="WP_344669497.1">
    <property type="nucleotide sequence ID" value="NZ_BAAAQN010000047.1"/>
</dbReference>
<keyword evidence="5" id="KW-1185">Reference proteome</keyword>
<feature type="domain" description="ABC transporter" evidence="3">
    <location>
        <begin position="4"/>
        <end position="229"/>
    </location>
</feature>
<dbReference type="SUPFAM" id="SSF52540">
    <property type="entry name" value="P-loop containing nucleoside triphosphate hydrolases"/>
    <property type="match status" value="1"/>
</dbReference>
<name>A0ABN2V2M6_9ACTN</name>
<dbReference type="Proteomes" id="UP001500751">
    <property type="component" value="Unassembled WGS sequence"/>
</dbReference>
<accession>A0ABN2V2M6</accession>
<dbReference type="InterPro" id="IPR027417">
    <property type="entry name" value="P-loop_NTPase"/>
</dbReference>
<proteinExistence type="predicted"/>
<evidence type="ECO:0000256" key="1">
    <source>
        <dbReference type="ARBA" id="ARBA00022741"/>
    </source>
</evidence>
<dbReference type="InterPro" id="IPR003439">
    <property type="entry name" value="ABC_transporter-like_ATP-bd"/>
</dbReference>
<dbReference type="InterPro" id="IPR003593">
    <property type="entry name" value="AAA+_ATPase"/>
</dbReference>
<evidence type="ECO:0000313" key="4">
    <source>
        <dbReference type="EMBL" id="GAA2049758.1"/>
    </source>
</evidence>
<dbReference type="PANTHER" id="PTHR43158">
    <property type="entry name" value="SKFA PEPTIDE EXPORT ATP-BINDING PROTEIN SKFE"/>
    <property type="match status" value="1"/>
</dbReference>
<dbReference type="SMART" id="SM00382">
    <property type="entry name" value="AAA"/>
    <property type="match status" value="1"/>
</dbReference>
<dbReference type="EMBL" id="BAAAQN010000047">
    <property type="protein sequence ID" value="GAA2049758.1"/>
    <property type="molecule type" value="Genomic_DNA"/>
</dbReference>
<evidence type="ECO:0000259" key="3">
    <source>
        <dbReference type="PROSITE" id="PS50893"/>
    </source>
</evidence>
<evidence type="ECO:0000313" key="5">
    <source>
        <dbReference type="Proteomes" id="UP001500751"/>
    </source>
</evidence>
<dbReference type="Gene3D" id="3.40.50.300">
    <property type="entry name" value="P-loop containing nucleotide triphosphate hydrolases"/>
    <property type="match status" value="1"/>
</dbReference>
<dbReference type="Pfam" id="PF00005">
    <property type="entry name" value="ABC_tran"/>
    <property type="match status" value="1"/>
</dbReference>